<dbReference type="HOGENOM" id="CLU_1228307_0_0_7"/>
<evidence type="ECO:0000256" key="1">
    <source>
        <dbReference type="SAM" id="SignalP"/>
    </source>
</evidence>
<keyword evidence="1" id="KW-0732">Signal</keyword>
<reference evidence="2 3" key="1">
    <citation type="journal article" date="2013" name="PLoS ONE">
        <title>The first genomic and proteomic characterization of a deep-sea sulfate reducer: insights into the piezophilic lifestyle of Desulfovibrio piezophilus.</title>
        <authorList>
            <person name="Pradel N."/>
            <person name="Ji B."/>
            <person name="Gimenez G."/>
            <person name="Talla E."/>
            <person name="Lenoble P."/>
            <person name="Garel M."/>
            <person name="Tamburini C."/>
            <person name="Fourquet P."/>
            <person name="Lebrun R."/>
            <person name="Bertin P."/>
            <person name="Denis Y."/>
            <person name="Pophillat M."/>
            <person name="Barbe V."/>
            <person name="Ollivier B."/>
            <person name="Dolla A."/>
        </authorList>
    </citation>
    <scope>NUCLEOTIDE SEQUENCE [LARGE SCALE GENOMIC DNA]</scope>
    <source>
        <strain evidence="3">DSM 10523 / SB164P1</strain>
    </source>
</reference>
<proteinExistence type="predicted"/>
<feature type="chain" id="PRO_5004019493" description="PEP-CTERM protein-sorting domain-containing protein" evidence="1">
    <location>
        <begin position="23"/>
        <end position="225"/>
    </location>
</feature>
<gene>
    <name evidence="2" type="ordered locus">BN4_20045</name>
</gene>
<feature type="signal peptide" evidence="1">
    <location>
        <begin position="1"/>
        <end position="22"/>
    </location>
</feature>
<dbReference type="AlphaFoldDB" id="M1WU15"/>
<organism evidence="2 3">
    <name type="scientific">Pseudodesulfovibrio piezophilus (strain DSM 21447 / JCM 15486 / C1TLV30)</name>
    <name type="common">Desulfovibrio piezophilus</name>
    <dbReference type="NCBI Taxonomy" id="1322246"/>
    <lineage>
        <taxon>Bacteria</taxon>
        <taxon>Pseudomonadati</taxon>
        <taxon>Thermodesulfobacteriota</taxon>
        <taxon>Desulfovibrionia</taxon>
        <taxon>Desulfovibrionales</taxon>
        <taxon>Desulfovibrionaceae</taxon>
    </lineage>
</organism>
<accession>M1WU15</accession>
<keyword evidence="3" id="KW-1185">Reference proteome</keyword>
<dbReference type="Proteomes" id="UP000011724">
    <property type="component" value="Chromosome"/>
</dbReference>
<dbReference type="KEGG" id="dpi:BN4_20045"/>
<evidence type="ECO:0000313" key="2">
    <source>
        <dbReference type="EMBL" id="CCH50107.1"/>
    </source>
</evidence>
<reference evidence="3" key="2">
    <citation type="journal article" date="2013" name="Stand. Genomic Sci.">
        <title>Complete genome sequence of Desulfocapsa sulfexigens, a marine deltaproteobacterium specialized in disproportionating inorganic sulfur compounds.</title>
        <authorList>
            <person name="Finster K.W."/>
            <person name="Kjeldsen K.U."/>
            <person name="Kube M."/>
            <person name="Reinhardt R."/>
            <person name="Mussmann M."/>
            <person name="Amann R."/>
            <person name="Schreiber L."/>
        </authorList>
    </citation>
    <scope>NUCLEOTIDE SEQUENCE [LARGE SCALE GENOMIC DNA]</scope>
    <source>
        <strain evidence="3">DSM 10523 / SB164P1</strain>
    </source>
</reference>
<dbReference type="BioCyc" id="DPIE1322246:BN4_RS14470-MONOMER"/>
<dbReference type="PATRIC" id="fig|879567.3.peg.3095"/>
<name>M1WU15_PSEP2</name>
<evidence type="ECO:0008006" key="4">
    <source>
        <dbReference type="Google" id="ProtNLM"/>
    </source>
</evidence>
<protein>
    <recommendedName>
        <fullName evidence="4">PEP-CTERM protein-sorting domain-containing protein</fullName>
    </recommendedName>
</protein>
<sequence length="225" mass="23834">MQFKSLIISSTIMLLCATSAHAVSLSYFHEAYFTDGSWSGTVTGGSADSSSLTDKISGIDTTFTGDWNISQAGGLQSLVTSTSSANPSILFNKGAWEFALASSTKQSGSLAVTLDQSLSNLNYTIQIKDFSANILNIATTVLNNTITFDLQSLPTSIFSFSVLNDDDGTLFTIDSLIFIGENLGSSYGSQQFDALVYNPTPLPASAFLLLSGLVGMVGIRRLRAS</sequence>
<evidence type="ECO:0000313" key="3">
    <source>
        <dbReference type="Proteomes" id="UP000011724"/>
    </source>
</evidence>
<dbReference type="EMBL" id="FO203427">
    <property type="protein sequence ID" value="CCH50107.1"/>
    <property type="molecule type" value="Genomic_DNA"/>
</dbReference>
<dbReference type="STRING" id="1322246.BN4_20045"/>